<sequence length="38" mass="4457">MLLIQKAAVAMSSQATHRRFHRRNIDRQMVVGSRRYDG</sequence>
<reference evidence="1 2" key="1">
    <citation type="submission" date="2015-10" db="EMBL/GenBank/DDBJ databases">
        <title>Genomic differences between typical nodule nitrogen-fixing rhizobial strains and those coming from bean seeds.</title>
        <authorList>
            <person name="Peralta H."/>
            <person name="Aguilar-Vera A."/>
            <person name="Diaz R."/>
            <person name="Mora Y."/>
            <person name="Martinez-Batallar G."/>
            <person name="Salazar E."/>
            <person name="Vargas-Lagunas C."/>
            <person name="Encarnacion S."/>
            <person name="Girard L."/>
            <person name="Mora J."/>
        </authorList>
    </citation>
    <scope>NUCLEOTIDE SEQUENCE [LARGE SCALE GENOMIC DNA]</scope>
    <source>
        <strain evidence="1 2">CFNEI 73</strain>
    </source>
</reference>
<dbReference type="KEGG" id="same:SAMCFNEI73_Ch2538"/>
<dbReference type="Proteomes" id="UP000182306">
    <property type="component" value="Chromosome"/>
</dbReference>
<evidence type="ECO:0000313" key="1">
    <source>
        <dbReference type="EMBL" id="APG91816.1"/>
    </source>
</evidence>
<dbReference type="EMBL" id="CP013107">
    <property type="protein sequence ID" value="APG91816.1"/>
    <property type="molecule type" value="Genomic_DNA"/>
</dbReference>
<name>A0A1L3LP38_9HYPH</name>
<proteinExistence type="predicted"/>
<organism evidence="1 2">
    <name type="scientific">Sinorhizobium americanum</name>
    <dbReference type="NCBI Taxonomy" id="194963"/>
    <lineage>
        <taxon>Bacteria</taxon>
        <taxon>Pseudomonadati</taxon>
        <taxon>Pseudomonadota</taxon>
        <taxon>Alphaproteobacteria</taxon>
        <taxon>Hyphomicrobiales</taxon>
        <taxon>Rhizobiaceae</taxon>
        <taxon>Sinorhizobium/Ensifer group</taxon>
        <taxon>Sinorhizobium</taxon>
    </lineage>
</organism>
<protein>
    <submittedName>
        <fullName evidence="1">Uncharacterized protein</fullName>
    </submittedName>
</protein>
<dbReference type="STRING" id="194963.SAMCFNEI73_Ch2538"/>
<accession>A0A1L3LP38</accession>
<gene>
    <name evidence="1" type="ORF">SAMCFNEI73_Ch2538</name>
</gene>
<keyword evidence="2" id="KW-1185">Reference proteome</keyword>
<evidence type="ECO:0000313" key="2">
    <source>
        <dbReference type="Proteomes" id="UP000182306"/>
    </source>
</evidence>
<dbReference type="AlphaFoldDB" id="A0A1L3LP38"/>